<dbReference type="Pfam" id="PF01544">
    <property type="entry name" value="CorA"/>
    <property type="match status" value="1"/>
</dbReference>
<keyword evidence="2 5" id="KW-0812">Transmembrane</keyword>
<comment type="subcellular location">
    <subcellularLocation>
        <location evidence="1">Cell membrane</location>
        <topology evidence="1">Multi-pass membrane protein</topology>
    </subcellularLocation>
</comment>
<dbReference type="PANTHER" id="PTHR46494">
    <property type="entry name" value="CORA FAMILY METAL ION TRANSPORTER (EUROFUNG)"/>
    <property type="match status" value="1"/>
</dbReference>
<feature type="transmembrane region" description="Helical" evidence="5">
    <location>
        <begin position="251"/>
        <end position="272"/>
    </location>
</feature>
<dbReference type="GO" id="GO:0015095">
    <property type="term" value="F:magnesium ion transmembrane transporter activity"/>
    <property type="evidence" value="ECO:0007669"/>
    <property type="project" value="TreeGrafter"/>
</dbReference>
<dbReference type="GO" id="GO:0050897">
    <property type="term" value="F:cobalt ion binding"/>
    <property type="evidence" value="ECO:0007669"/>
    <property type="project" value="TreeGrafter"/>
</dbReference>
<evidence type="ECO:0000256" key="3">
    <source>
        <dbReference type="ARBA" id="ARBA00022989"/>
    </source>
</evidence>
<evidence type="ECO:0000256" key="4">
    <source>
        <dbReference type="ARBA" id="ARBA00023136"/>
    </source>
</evidence>
<name>A0A5N6EXM0_9EURO</name>
<evidence type="ECO:0000256" key="1">
    <source>
        <dbReference type="ARBA" id="ARBA00004651"/>
    </source>
</evidence>
<accession>A0A5N6EXM0</accession>
<organism evidence="6 7">
    <name type="scientific">Aspergillus novoparasiticus</name>
    <dbReference type="NCBI Taxonomy" id="986946"/>
    <lineage>
        <taxon>Eukaryota</taxon>
        <taxon>Fungi</taxon>
        <taxon>Dikarya</taxon>
        <taxon>Ascomycota</taxon>
        <taxon>Pezizomycotina</taxon>
        <taxon>Eurotiomycetes</taxon>
        <taxon>Eurotiomycetidae</taxon>
        <taxon>Eurotiales</taxon>
        <taxon>Aspergillaceae</taxon>
        <taxon>Aspergillus</taxon>
        <taxon>Aspergillus subgen. Circumdati</taxon>
    </lineage>
</organism>
<evidence type="ECO:0000313" key="6">
    <source>
        <dbReference type="EMBL" id="KAB8222331.1"/>
    </source>
</evidence>
<keyword evidence="4 5" id="KW-0472">Membrane</keyword>
<dbReference type="Proteomes" id="UP000326799">
    <property type="component" value="Unassembled WGS sequence"/>
</dbReference>
<dbReference type="AlphaFoldDB" id="A0A5N6EXM0"/>
<dbReference type="GO" id="GO:0000287">
    <property type="term" value="F:magnesium ion binding"/>
    <property type="evidence" value="ECO:0007669"/>
    <property type="project" value="TreeGrafter"/>
</dbReference>
<evidence type="ECO:0000256" key="5">
    <source>
        <dbReference type="SAM" id="Phobius"/>
    </source>
</evidence>
<proteinExistence type="predicted"/>
<evidence type="ECO:0000256" key="2">
    <source>
        <dbReference type="ARBA" id="ARBA00022692"/>
    </source>
</evidence>
<dbReference type="InterPro" id="IPR045863">
    <property type="entry name" value="CorA_TM1_TM2"/>
</dbReference>
<sequence length="299" mass="34103">MPNSFMVYDHWTQLAVFVRHDFSTSTQLVMFINCTDQIKSQLRASMSSIQTCDPYSRHAAFARETMNVYDQAIWDLRGVVWEVEAYQKQLGSVQPQFTLLHDMARHISHNKEILDVAADALDSIIYEQSVLDEQHPRPSDRVPWHVRDVHQQSYLTSKGIRATKLRCISLNERLQYEINLAFNNISQRNNEASVQMAKSAMVDNMMMKTVAIVSLVYLLGTFVSGIFGMNFSNFDTNESGAMAWGLSDNFWLYWLVTIPLTLTTMAVCLLWLNRDVITRVICGRTSGSSGVERASMLGH</sequence>
<gene>
    <name evidence="6" type="ORF">BDV33DRAFT_201585</name>
</gene>
<dbReference type="PANTHER" id="PTHR46494:SF1">
    <property type="entry name" value="CORA FAMILY METAL ION TRANSPORTER (EUROFUNG)"/>
    <property type="match status" value="1"/>
</dbReference>
<feature type="transmembrane region" description="Helical" evidence="5">
    <location>
        <begin position="210"/>
        <end position="231"/>
    </location>
</feature>
<evidence type="ECO:0008006" key="8">
    <source>
        <dbReference type="Google" id="ProtNLM"/>
    </source>
</evidence>
<dbReference type="Gene3D" id="1.20.58.340">
    <property type="entry name" value="Magnesium transport protein CorA, transmembrane region"/>
    <property type="match status" value="1"/>
</dbReference>
<dbReference type="SUPFAM" id="SSF144083">
    <property type="entry name" value="Magnesium transport protein CorA, transmembrane region"/>
    <property type="match status" value="1"/>
</dbReference>
<protein>
    <recommendedName>
        <fullName evidence="8">Cora-like Mg2+ transporter protein-domain-containing protein</fullName>
    </recommendedName>
</protein>
<dbReference type="InterPro" id="IPR002523">
    <property type="entry name" value="MgTranspt_CorA/ZnTranspt_ZntB"/>
</dbReference>
<reference evidence="6 7" key="1">
    <citation type="submission" date="2019-04" db="EMBL/GenBank/DDBJ databases">
        <title>Fungal friends and foes A comparative genomics study of 23 Aspergillus species from section Flavi.</title>
        <authorList>
            <consortium name="DOE Joint Genome Institute"/>
            <person name="Kjaerbolling I."/>
            <person name="Vesth T.C."/>
            <person name="Frisvad J.C."/>
            <person name="Nybo J.L."/>
            <person name="Theobald S."/>
            <person name="Kildgaard S."/>
            <person name="Petersen T.I."/>
            <person name="Kuo A."/>
            <person name="Sato A."/>
            <person name="Lyhne E.K."/>
            <person name="Kogle M.E."/>
            <person name="Wiebenga A."/>
            <person name="Kun R.S."/>
            <person name="Lubbers R.J."/>
            <person name="Makela M.R."/>
            <person name="Barry K."/>
            <person name="Chovatia M."/>
            <person name="Clum A."/>
            <person name="Daum C."/>
            <person name="Haridas S."/>
            <person name="He G."/>
            <person name="LaButti K."/>
            <person name="Lipzen A."/>
            <person name="Mondo S."/>
            <person name="Pangilinan J."/>
            <person name="Riley R."/>
            <person name="Salamov A."/>
            <person name="Simmons B.A."/>
            <person name="Magnuson J.K."/>
            <person name="Henrissat B."/>
            <person name="Mortensen U.H."/>
            <person name="Larsen T.O."/>
            <person name="De vries R.P."/>
            <person name="Grigoriev I.V."/>
            <person name="Machida M."/>
            <person name="Baker S.E."/>
            <person name="Andersen M.R."/>
        </authorList>
    </citation>
    <scope>NUCLEOTIDE SEQUENCE [LARGE SCALE GENOMIC DNA]</scope>
    <source>
        <strain evidence="6 7">CBS 126849</strain>
    </source>
</reference>
<dbReference type="GO" id="GO:0005886">
    <property type="term" value="C:plasma membrane"/>
    <property type="evidence" value="ECO:0007669"/>
    <property type="project" value="UniProtKB-SubCell"/>
</dbReference>
<dbReference type="EMBL" id="ML733413">
    <property type="protein sequence ID" value="KAB8222331.1"/>
    <property type="molecule type" value="Genomic_DNA"/>
</dbReference>
<keyword evidence="7" id="KW-1185">Reference proteome</keyword>
<evidence type="ECO:0000313" key="7">
    <source>
        <dbReference type="Proteomes" id="UP000326799"/>
    </source>
</evidence>
<dbReference type="GO" id="GO:0015087">
    <property type="term" value="F:cobalt ion transmembrane transporter activity"/>
    <property type="evidence" value="ECO:0007669"/>
    <property type="project" value="TreeGrafter"/>
</dbReference>
<keyword evidence="3 5" id="KW-1133">Transmembrane helix</keyword>